<dbReference type="SUPFAM" id="SSF53738">
    <property type="entry name" value="Phosphoglucomutase, first 3 domains"/>
    <property type="match status" value="1"/>
</dbReference>
<dbReference type="EMBL" id="AZMM01011863">
    <property type="protein sequence ID" value="ETJ33691.1"/>
    <property type="molecule type" value="Genomic_DNA"/>
</dbReference>
<dbReference type="AlphaFoldDB" id="W1XUA0"/>
<dbReference type="GO" id="GO:0016868">
    <property type="term" value="F:intramolecular phosphotransferase activity"/>
    <property type="evidence" value="ECO:0007669"/>
    <property type="project" value="InterPro"/>
</dbReference>
<feature type="domain" description="Alpha-D-phosphohexomutase alpha/beta/alpha" evidence="1">
    <location>
        <begin position="2"/>
        <end position="57"/>
    </location>
</feature>
<organism evidence="2">
    <name type="scientific">human gut metagenome</name>
    <dbReference type="NCBI Taxonomy" id="408170"/>
    <lineage>
        <taxon>unclassified sequences</taxon>
        <taxon>metagenomes</taxon>
        <taxon>organismal metagenomes</taxon>
    </lineage>
</organism>
<gene>
    <name evidence="2" type="ORF">Q604_UNBC11863G0001</name>
</gene>
<sequence>YMREHNLSVSGEQSGHVIFLDHNTTGDDMLTAVQVAALMKEKNQPLDNSIYKTPPKYINY</sequence>
<proteinExistence type="predicted"/>
<reference evidence="2" key="1">
    <citation type="submission" date="2013-12" db="EMBL/GenBank/DDBJ databases">
        <title>A Varibaculum cambriense genome reconstructed from a premature infant gut community with otherwise low bacterial novelty that shifts toward anaerobic metabolism during the third week of life.</title>
        <authorList>
            <person name="Brown C.T."/>
            <person name="Sharon I."/>
            <person name="Thomas B.C."/>
            <person name="Castelle C.J."/>
            <person name="Morowitz M.J."/>
            <person name="Banfield J.F."/>
        </authorList>
    </citation>
    <scope>NUCLEOTIDE SEQUENCE</scope>
</reference>
<evidence type="ECO:0000259" key="1">
    <source>
        <dbReference type="Pfam" id="PF02880"/>
    </source>
</evidence>
<evidence type="ECO:0000313" key="2">
    <source>
        <dbReference type="EMBL" id="ETJ33691.1"/>
    </source>
</evidence>
<dbReference type="Pfam" id="PF02880">
    <property type="entry name" value="PGM_PMM_III"/>
    <property type="match status" value="1"/>
</dbReference>
<dbReference type="InterPro" id="IPR016055">
    <property type="entry name" value="A-D-PHexomutase_a/b/a-I/II/III"/>
</dbReference>
<name>W1XUA0_9ZZZZ</name>
<dbReference type="GO" id="GO:0005975">
    <property type="term" value="P:carbohydrate metabolic process"/>
    <property type="evidence" value="ECO:0007669"/>
    <property type="project" value="InterPro"/>
</dbReference>
<protein>
    <submittedName>
        <fullName evidence="2">Phosphoglucosamine mutase</fullName>
    </submittedName>
</protein>
<dbReference type="Gene3D" id="3.40.120.10">
    <property type="entry name" value="Alpha-D-Glucose-1,6-Bisphosphate, subunit A, domain 3"/>
    <property type="match status" value="2"/>
</dbReference>
<comment type="caution">
    <text evidence="2">The sequence shown here is derived from an EMBL/GenBank/DDBJ whole genome shotgun (WGS) entry which is preliminary data.</text>
</comment>
<accession>W1XUA0</accession>
<feature type="non-terminal residue" evidence="2">
    <location>
        <position position="1"/>
    </location>
</feature>
<dbReference type="InterPro" id="IPR005846">
    <property type="entry name" value="A-D-PHexomutase_a/b/a-III"/>
</dbReference>